<name>Q8S7C2_ORYSJ</name>
<dbReference type="InterPro" id="IPR029480">
    <property type="entry name" value="Transpos_assoc"/>
</dbReference>
<reference evidence="4" key="1">
    <citation type="journal article" date="2005" name="Nature">
        <title>The map-based sequence of the rice genome.</title>
        <authorList>
            <consortium name="International rice genome sequencing project (IRGSP)"/>
            <person name="Matsumoto T."/>
            <person name="Wu J."/>
            <person name="Kanamori H."/>
            <person name="Katayose Y."/>
            <person name="Fujisawa M."/>
            <person name="Namiki N."/>
            <person name="Mizuno H."/>
            <person name="Yamamoto K."/>
            <person name="Antonio B.A."/>
            <person name="Baba T."/>
            <person name="Sakata K."/>
            <person name="Nagamura Y."/>
            <person name="Aoki H."/>
            <person name="Arikawa K."/>
            <person name="Arita K."/>
            <person name="Bito T."/>
            <person name="Chiden Y."/>
            <person name="Fujitsuka N."/>
            <person name="Fukunaka R."/>
            <person name="Hamada M."/>
            <person name="Harada C."/>
            <person name="Hayashi A."/>
            <person name="Hijishita S."/>
            <person name="Honda M."/>
            <person name="Hosokawa S."/>
            <person name="Ichikawa Y."/>
            <person name="Idonuma A."/>
            <person name="Iijima M."/>
            <person name="Ikeda M."/>
            <person name="Ikeno M."/>
            <person name="Ito K."/>
            <person name="Ito S."/>
            <person name="Ito T."/>
            <person name="Ito Y."/>
            <person name="Ito Y."/>
            <person name="Iwabuchi A."/>
            <person name="Kamiya K."/>
            <person name="Karasawa W."/>
            <person name="Kurita K."/>
            <person name="Katagiri S."/>
            <person name="Kikuta A."/>
            <person name="Kobayashi H."/>
            <person name="Kobayashi N."/>
            <person name="Machita K."/>
            <person name="Maehara T."/>
            <person name="Masukawa M."/>
            <person name="Mizubayashi T."/>
            <person name="Mukai Y."/>
            <person name="Nagasaki H."/>
            <person name="Nagata Y."/>
            <person name="Naito S."/>
            <person name="Nakashima M."/>
            <person name="Nakama Y."/>
            <person name="Nakamichi Y."/>
            <person name="Nakamura M."/>
            <person name="Meguro A."/>
            <person name="Negishi M."/>
            <person name="Ohta I."/>
            <person name="Ohta T."/>
            <person name="Okamoto M."/>
            <person name="Ono N."/>
            <person name="Saji S."/>
            <person name="Sakaguchi M."/>
            <person name="Sakai K."/>
            <person name="Shibata M."/>
            <person name="Shimokawa T."/>
            <person name="Song J."/>
            <person name="Takazaki Y."/>
            <person name="Terasawa K."/>
            <person name="Tsugane M."/>
            <person name="Tsuji K."/>
            <person name="Ueda S."/>
            <person name="Waki K."/>
            <person name="Yamagata H."/>
            <person name="Yamamoto M."/>
            <person name="Yamamoto S."/>
            <person name="Yamane H."/>
            <person name="Yoshiki S."/>
            <person name="Yoshihara R."/>
            <person name="Yukawa K."/>
            <person name="Zhong H."/>
            <person name="Yano M."/>
            <person name="Yuan Q."/>
            <person name="Ouyang S."/>
            <person name="Liu J."/>
            <person name="Jones K.M."/>
            <person name="Gansberger K."/>
            <person name="Moffat K."/>
            <person name="Hill J."/>
            <person name="Bera J."/>
            <person name="Fadrosh D."/>
            <person name="Jin S."/>
            <person name="Johri S."/>
            <person name="Kim M."/>
            <person name="Overton L."/>
            <person name="Reardon M."/>
            <person name="Tsitrin T."/>
            <person name="Vuong H."/>
            <person name="Weaver B."/>
            <person name="Ciecko A."/>
            <person name="Tallon L."/>
            <person name="Jackson J."/>
            <person name="Pai G."/>
            <person name="Aken S.V."/>
            <person name="Utterback T."/>
            <person name="Reidmuller S."/>
            <person name="Feldblyum T."/>
            <person name="Hsiao J."/>
            <person name="Zismann V."/>
            <person name="Iobst S."/>
            <person name="de Vazeille A.R."/>
            <person name="Buell C.R."/>
            <person name="Ying K."/>
            <person name="Li Y."/>
            <person name="Lu T."/>
            <person name="Huang Y."/>
            <person name="Zhao Q."/>
            <person name="Feng Q."/>
            <person name="Zhang L."/>
            <person name="Zhu J."/>
            <person name="Weng Q."/>
            <person name="Mu J."/>
            <person name="Lu Y."/>
            <person name="Fan D."/>
            <person name="Liu Y."/>
            <person name="Guan J."/>
            <person name="Zhang Y."/>
            <person name="Yu S."/>
            <person name="Liu X."/>
            <person name="Zhang Y."/>
            <person name="Hong G."/>
            <person name="Han B."/>
            <person name="Choisne N."/>
            <person name="Demange N."/>
            <person name="Orjeda G."/>
            <person name="Samain S."/>
            <person name="Cattolico L."/>
            <person name="Pelletier E."/>
            <person name="Couloux A."/>
            <person name="Segurens B."/>
            <person name="Wincker P."/>
            <person name="D'Hont A."/>
            <person name="Scarpelli C."/>
            <person name="Weissenbach J."/>
            <person name="Salanoubat M."/>
            <person name="Quetier F."/>
            <person name="Yu Y."/>
            <person name="Kim H.R."/>
            <person name="Rambo T."/>
            <person name="Currie J."/>
            <person name="Collura K."/>
            <person name="Luo M."/>
            <person name="Yang T."/>
            <person name="Ammiraju J.S.S."/>
            <person name="Engler F."/>
            <person name="Soderlund C."/>
            <person name="Wing R.A."/>
            <person name="Palmer L.E."/>
            <person name="de la Bastide M."/>
            <person name="Spiegel L."/>
            <person name="Nascimento L."/>
            <person name="Zutavern T."/>
            <person name="O'Shaughnessy A."/>
            <person name="Dike S."/>
            <person name="Dedhia N."/>
            <person name="Preston R."/>
            <person name="Balija V."/>
            <person name="McCombie W.R."/>
            <person name="Chow T."/>
            <person name="Chen H."/>
            <person name="Chung M."/>
            <person name="Chen C."/>
            <person name="Shaw J."/>
            <person name="Wu H."/>
            <person name="Hsiao K."/>
            <person name="Chao Y."/>
            <person name="Chu M."/>
            <person name="Cheng C."/>
            <person name="Hour A."/>
            <person name="Lee P."/>
            <person name="Lin S."/>
            <person name="Lin Y."/>
            <person name="Liou J."/>
            <person name="Liu S."/>
            <person name="Hsing Y."/>
            <person name="Raghuvanshi S."/>
            <person name="Mohanty A."/>
            <person name="Bharti A.K."/>
            <person name="Gaur A."/>
            <person name="Gupta V."/>
            <person name="Kumar D."/>
            <person name="Ravi V."/>
            <person name="Vij S."/>
            <person name="Kapur A."/>
            <person name="Khurana P."/>
            <person name="Khurana P."/>
            <person name="Khurana J.P."/>
            <person name="Tyagi A.K."/>
            <person name="Gaikwad K."/>
            <person name="Singh A."/>
            <person name="Dalal V."/>
            <person name="Srivastava S."/>
            <person name="Dixit A."/>
            <person name="Pal A.K."/>
            <person name="Ghazi I.A."/>
            <person name="Yadav M."/>
            <person name="Pandit A."/>
            <person name="Bhargava A."/>
            <person name="Sureshbabu K."/>
            <person name="Batra K."/>
            <person name="Sharma T.R."/>
            <person name="Mohapatra T."/>
            <person name="Singh N.K."/>
            <person name="Messing J."/>
            <person name="Nelson A.B."/>
            <person name="Fuks G."/>
            <person name="Kavchok S."/>
            <person name="Keizer G."/>
            <person name="Linton E."/>
            <person name="Llaca V."/>
            <person name="Song R."/>
            <person name="Tanyolac B."/>
            <person name="Young S."/>
            <person name="Ho-Il K."/>
            <person name="Hahn J.H."/>
            <person name="Sangsakoo G."/>
            <person name="Vanavichit A."/>
            <person name="de Mattos Luiz.A.T."/>
            <person name="Zimmer P.D."/>
            <person name="Malone G."/>
            <person name="Dellagostin O."/>
            <person name="de Oliveira A.C."/>
            <person name="Bevan M."/>
            <person name="Bancroft I."/>
            <person name="Minx P."/>
            <person name="Cordum H."/>
            <person name="Wilson R."/>
            <person name="Cheng Z."/>
            <person name="Jin W."/>
            <person name="Jiang J."/>
            <person name="Leong S.A."/>
            <person name="Iwama H."/>
            <person name="Gojobori T."/>
            <person name="Itoh T."/>
            <person name="Niimura Y."/>
            <person name="Fujii Y."/>
            <person name="Habara T."/>
            <person name="Sakai H."/>
            <person name="Sato Y."/>
            <person name="Wilson G."/>
            <person name="Kumar K."/>
            <person name="McCouch S."/>
            <person name="Juretic N."/>
            <person name="Hoen D."/>
            <person name="Wright S."/>
            <person name="Bruskiewich R."/>
            <person name="Bureau T."/>
            <person name="Miyao A."/>
            <person name="Hirochika H."/>
            <person name="Nishikawa T."/>
            <person name="Kadowaki K."/>
            <person name="Sugiura M."/>
            <person name="Burr B."/>
            <person name="Sasaki T."/>
        </authorList>
    </citation>
    <scope>NUCLEOTIDE SEQUENCE [LARGE SCALE GENOMIC DNA]</scope>
    <source>
        <strain evidence="4">cv. Nipponbare</strain>
    </source>
</reference>
<evidence type="ECO:0000256" key="1">
    <source>
        <dbReference type="SAM" id="MobiDB-lite"/>
    </source>
</evidence>
<evidence type="ECO:0000313" key="3">
    <source>
        <dbReference type="EMBL" id="AAM00972.1"/>
    </source>
</evidence>
<dbReference type="EMBL" id="AC090482">
    <property type="protein sequence ID" value="AAM00972.1"/>
    <property type="molecule type" value="Genomic_DNA"/>
</dbReference>
<dbReference type="PANTHER" id="PTHR10775">
    <property type="entry name" value="OS08G0208400 PROTEIN"/>
    <property type="match status" value="1"/>
</dbReference>
<feature type="domain" description="Transposase-associated" evidence="2">
    <location>
        <begin position="39"/>
        <end position="114"/>
    </location>
</feature>
<dbReference type="AlphaFoldDB" id="Q8S7C2"/>
<evidence type="ECO:0000313" key="4">
    <source>
        <dbReference type="Proteomes" id="UP000000763"/>
    </source>
</evidence>
<dbReference type="PANTHER" id="PTHR10775:SF169">
    <property type="entry name" value="TRANSPOSASE"/>
    <property type="match status" value="1"/>
</dbReference>
<dbReference type="InterPro" id="IPR004242">
    <property type="entry name" value="Transposase_21"/>
</dbReference>
<dbReference type="Pfam" id="PF13963">
    <property type="entry name" value="Transpos_assoc"/>
    <property type="match status" value="1"/>
</dbReference>
<dbReference type="Pfam" id="PF02992">
    <property type="entry name" value="Transposase_21"/>
    <property type="match status" value="1"/>
</dbReference>
<accession>Q8S7C2</accession>
<reference evidence="4" key="2">
    <citation type="journal article" date="2008" name="Nucleic Acids Res.">
        <title>The rice annotation project database (RAP-DB): 2008 update.</title>
        <authorList>
            <consortium name="The rice annotation project (RAP)"/>
        </authorList>
    </citation>
    <scope>GENOME REANNOTATION</scope>
    <source>
        <strain evidence="4">cv. Nipponbare</strain>
    </source>
</reference>
<sequence>MPHAPKVEKHSLIPSVLQPPTFSRQIKLHDYHIDMDRLEWTYHWPRFLSPYMEQVSKFIDIAKVHAKKENKRGIYCPCADCKNEIVWENLMKVNEHLVTRGFMEKHVIWTHHGEHEEGRPVEKEYGPIVEDMDYTNGCAEDNIDLEELLHHAEPDMLVGLARGLENFDALKKAAKDVLYDESKGCDSDFSTLRTDGLNPFGDMSSSHSTWAVLLTMYNLPTWLCQKRKCVLLCILIQGLQQPGIDIDIFLEPLLEDMADLWHEGLKVWDEYLRQHFTVKAIIFITINNYHAMFSVSGQIKGKTGWVICLNGTYYRYLPGSNKLVYLRHRQFLSKGHKFRKMKAEFDGTEENDSPLKLTPGDKVCEAIEKIECVFGKGTKKKLKGTKRKKTSKGTKRKKPDGNLPPLFKKHSIFLKYLSYWKDLNEQVHGV</sequence>
<organism evidence="3 4">
    <name type="scientific">Oryza sativa subsp. japonica</name>
    <name type="common">Rice</name>
    <dbReference type="NCBI Taxonomy" id="39947"/>
    <lineage>
        <taxon>Eukaryota</taxon>
        <taxon>Viridiplantae</taxon>
        <taxon>Streptophyta</taxon>
        <taxon>Embryophyta</taxon>
        <taxon>Tracheophyta</taxon>
        <taxon>Spermatophyta</taxon>
        <taxon>Magnoliopsida</taxon>
        <taxon>Liliopsida</taxon>
        <taxon>Poales</taxon>
        <taxon>Poaceae</taxon>
        <taxon>BOP clade</taxon>
        <taxon>Oryzoideae</taxon>
        <taxon>Oryzeae</taxon>
        <taxon>Oryzinae</taxon>
        <taxon>Oryza</taxon>
        <taxon>Oryza sativa</taxon>
    </lineage>
</organism>
<feature type="region of interest" description="Disordered" evidence="1">
    <location>
        <begin position="383"/>
        <end position="404"/>
    </location>
</feature>
<dbReference type="Proteomes" id="UP000000763">
    <property type="component" value="Chromosome 10"/>
</dbReference>
<evidence type="ECO:0000259" key="2">
    <source>
        <dbReference type="Pfam" id="PF13963"/>
    </source>
</evidence>
<feature type="compositionally biased region" description="Basic residues" evidence="1">
    <location>
        <begin position="383"/>
        <end position="398"/>
    </location>
</feature>
<gene>
    <name evidence="3" type="primary">OSJNBa0015I18.1</name>
</gene>
<proteinExistence type="predicted"/>
<protein>
    <submittedName>
        <fullName evidence="3">Transposase</fullName>
    </submittedName>
</protein>